<gene>
    <name evidence="1" type="ORF">EJ05DRAFT_487298</name>
</gene>
<accession>A0A6A6W494</accession>
<dbReference type="GeneID" id="54486658"/>
<keyword evidence="2" id="KW-1185">Reference proteome</keyword>
<evidence type="ECO:0000313" key="2">
    <source>
        <dbReference type="Proteomes" id="UP000799437"/>
    </source>
</evidence>
<dbReference type="AlphaFoldDB" id="A0A6A6W494"/>
<protein>
    <submittedName>
        <fullName evidence="1">Uncharacterized protein</fullName>
    </submittedName>
</protein>
<dbReference type="Proteomes" id="UP000799437">
    <property type="component" value="Unassembled WGS sequence"/>
</dbReference>
<dbReference type="RefSeq" id="XP_033598838.1">
    <property type="nucleotide sequence ID" value="XM_033745604.1"/>
</dbReference>
<name>A0A6A6W494_9PEZI</name>
<sequence length="102" mass="11575">MNGKRPLDHSYIDYYGVTFDHLVPADESNPKVLAISIIKVDDDGGSFANKHLLFSVDPTEYTGKKVLAVPRCCQRKKGTQDQRRINDEVVERDNKIRQADNV</sequence>
<organism evidence="1 2">
    <name type="scientific">Pseudovirgaria hyperparasitica</name>
    <dbReference type="NCBI Taxonomy" id="470096"/>
    <lineage>
        <taxon>Eukaryota</taxon>
        <taxon>Fungi</taxon>
        <taxon>Dikarya</taxon>
        <taxon>Ascomycota</taxon>
        <taxon>Pezizomycotina</taxon>
        <taxon>Dothideomycetes</taxon>
        <taxon>Dothideomycetes incertae sedis</taxon>
        <taxon>Acrospermales</taxon>
        <taxon>Acrospermaceae</taxon>
        <taxon>Pseudovirgaria</taxon>
    </lineage>
</organism>
<dbReference type="OrthoDB" id="5150140at2759"/>
<dbReference type="EMBL" id="ML996575">
    <property type="protein sequence ID" value="KAF2756387.1"/>
    <property type="molecule type" value="Genomic_DNA"/>
</dbReference>
<evidence type="ECO:0000313" key="1">
    <source>
        <dbReference type="EMBL" id="KAF2756387.1"/>
    </source>
</evidence>
<proteinExistence type="predicted"/>
<reference evidence="1" key="1">
    <citation type="journal article" date="2020" name="Stud. Mycol.">
        <title>101 Dothideomycetes genomes: a test case for predicting lifestyles and emergence of pathogens.</title>
        <authorList>
            <person name="Haridas S."/>
            <person name="Albert R."/>
            <person name="Binder M."/>
            <person name="Bloem J."/>
            <person name="Labutti K."/>
            <person name="Salamov A."/>
            <person name="Andreopoulos B."/>
            <person name="Baker S."/>
            <person name="Barry K."/>
            <person name="Bills G."/>
            <person name="Bluhm B."/>
            <person name="Cannon C."/>
            <person name="Castanera R."/>
            <person name="Culley D."/>
            <person name="Daum C."/>
            <person name="Ezra D."/>
            <person name="Gonzalez J."/>
            <person name="Henrissat B."/>
            <person name="Kuo A."/>
            <person name="Liang C."/>
            <person name="Lipzen A."/>
            <person name="Lutzoni F."/>
            <person name="Magnuson J."/>
            <person name="Mondo S."/>
            <person name="Nolan M."/>
            <person name="Ohm R."/>
            <person name="Pangilinan J."/>
            <person name="Park H.-J."/>
            <person name="Ramirez L."/>
            <person name="Alfaro M."/>
            <person name="Sun H."/>
            <person name="Tritt A."/>
            <person name="Yoshinaga Y."/>
            <person name="Zwiers L.-H."/>
            <person name="Turgeon B."/>
            <person name="Goodwin S."/>
            <person name="Spatafora J."/>
            <person name="Crous P."/>
            <person name="Grigoriev I."/>
        </authorList>
    </citation>
    <scope>NUCLEOTIDE SEQUENCE</scope>
    <source>
        <strain evidence="1">CBS 121739</strain>
    </source>
</reference>